<dbReference type="Proteomes" id="UP000712600">
    <property type="component" value="Unassembled WGS sequence"/>
</dbReference>
<evidence type="ECO:0000256" key="1">
    <source>
        <dbReference type="SAM" id="MobiDB-lite"/>
    </source>
</evidence>
<proteinExistence type="predicted"/>
<sequence length="96" mass="10842">MDSKRVRGNSEFENIKVEISDERFGRATGICVAMLSYWNFVVVHGSGPVVRPRPWWLWFQLMVEEESLGGIGEQGRGREGGAVTWNVEKDLQSTAN</sequence>
<dbReference type="EMBL" id="QGKX02001521">
    <property type="protein sequence ID" value="KAF3513997.1"/>
    <property type="molecule type" value="Genomic_DNA"/>
</dbReference>
<gene>
    <name evidence="2" type="ORF">F2Q69_00007650</name>
</gene>
<reference evidence="2" key="1">
    <citation type="submission" date="2019-12" db="EMBL/GenBank/DDBJ databases">
        <title>Genome sequencing and annotation of Brassica cretica.</title>
        <authorList>
            <person name="Studholme D.J."/>
            <person name="Sarris P."/>
        </authorList>
    </citation>
    <scope>NUCLEOTIDE SEQUENCE</scope>
    <source>
        <strain evidence="2">PFS-109/04</strain>
        <tissue evidence="2">Leaf</tissue>
    </source>
</reference>
<feature type="compositionally biased region" description="Basic and acidic residues" evidence="1">
    <location>
        <begin position="87"/>
        <end position="96"/>
    </location>
</feature>
<accession>A0A8S9PM36</accession>
<comment type="caution">
    <text evidence="2">The sequence shown here is derived from an EMBL/GenBank/DDBJ whole genome shotgun (WGS) entry which is preliminary data.</text>
</comment>
<dbReference type="AlphaFoldDB" id="A0A8S9PM36"/>
<feature type="region of interest" description="Disordered" evidence="1">
    <location>
        <begin position="72"/>
        <end position="96"/>
    </location>
</feature>
<protein>
    <submittedName>
        <fullName evidence="2">Uncharacterized protein</fullName>
    </submittedName>
</protein>
<organism evidence="2 3">
    <name type="scientific">Brassica cretica</name>
    <name type="common">Mustard</name>
    <dbReference type="NCBI Taxonomy" id="69181"/>
    <lineage>
        <taxon>Eukaryota</taxon>
        <taxon>Viridiplantae</taxon>
        <taxon>Streptophyta</taxon>
        <taxon>Embryophyta</taxon>
        <taxon>Tracheophyta</taxon>
        <taxon>Spermatophyta</taxon>
        <taxon>Magnoliopsida</taxon>
        <taxon>eudicotyledons</taxon>
        <taxon>Gunneridae</taxon>
        <taxon>Pentapetalae</taxon>
        <taxon>rosids</taxon>
        <taxon>malvids</taxon>
        <taxon>Brassicales</taxon>
        <taxon>Brassicaceae</taxon>
        <taxon>Brassiceae</taxon>
        <taxon>Brassica</taxon>
    </lineage>
</organism>
<name>A0A8S9PM36_BRACR</name>
<evidence type="ECO:0000313" key="2">
    <source>
        <dbReference type="EMBL" id="KAF3513997.1"/>
    </source>
</evidence>
<evidence type="ECO:0000313" key="3">
    <source>
        <dbReference type="Proteomes" id="UP000712600"/>
    </source>
</evidence>